<organism evidence="1 2">
    <name type="scientific">Rhabditophanes sp. KR3021</name>
    <dbReference type="NCBI Taxonomy" id="114890"/>
    <lineage>
        <taxon>Eukaryota</taxon>
        <taxon>Metazoa</taxon>
        <taxon>Ecdysozoa</taxon>
        <taxon>Nematoda</taxon>
        <taxon>Chromadorea</taxon>
        <taxon>Rhabditida</taxon>
        <taxon>Tylenchina</taxon>
        <taxon>Panagrolaimomorpha</taxon>
        <taxon>Strongyloidoidea</taxon>
        <taxon>Alloionematidae</taxon>
        <taxon>Rhabditophanes</taxon>
    </lineage>
</organism>
<sequence length="246" mass="28187">MDKLTREEFEAIQKEREEYVKNIGIEYRYGCYEEKRPDSCHFLAEWQESIKQDLEKAYDLFKSNCLNSKYGRSCYKYGNYRIAGVFEKPDSLADLISPFKIACDSGIGPGCRMVGLIYWNGDEQRKADSKKAVQYLEKACGQEDTISCMHLSNWFRASEEERKRELSKNQDTYQGTIPKNASKALEYAVKACDLGDSGGCFHVSLMYKGKDGFPKDDVKKKEYFQKANEIVKMKTAQNANAGFTGQ</sequence>
<evidence type="ECO:0000313" key="1">
    <source>
        <dbReference type="Proteomes" id="UP000095286"/>
    </source>
</evidence>
<dbReference type="WBParaSite" id="RSKR_0000599200.1">
    <property type="protein sequence ID" value="RSKR_0000599200.1"/>
    <property type="gene ID" value="RSKR_0000599200"/>
</dbReference>
<accession>A0AC35TZ67</accession>
<reference evidence="2" key="1">
    <citation type="submission" date="2016-11" db="UniProtKB">
        <authorList>
            <consortium name="WormBaseParasite"/>
        </authorList>
    </citation>
    <scope>IDENTIFICATION</scope>
    <source>
        <strain evidence="2">KR3021</strain>
    </source>
</reference>
<dbReference type="Proteomes" id="UP000095286">
    <property type="component" value="Unplaced"/>
</dbReference>
<proteinExistence type="predicted"/>
<name>A0AC35TZ67_9BILA</name>
<evidence type="ECO:0000313" key="2">
    <source>
        <dbReference type="WBParaSite" id="RSKR_0000599200.1"/>
    </source>
</evidence>
<protein>
    <submittedName>
        <fullName evidence="2">Sel1 repeat family protein</fullName>
    </submittedName>
</protein>